<dbReference type="PROSITE" id="PS51184">
    <property type="entry name" value="JMJC"/>
    <property type="match status" value="1"/>
</dbReference>
<dbReference type="PANTHER" id="PTHR10694:SF7">
    <property type="entry name" value="[HISTONE H3]-TRIMETHYL-L-LYSINE(9) DEMETHYLASE"/>
    <property type="match status" value="1"/>
</dbReference>
<dbReference type="InterPro" id="IPR003347">
    <property type="entry name" value="JmjC_dom"/>
</dbReference>
<dbReference type="Gene3D" id="2.60.120.650">
    <property type="entry name" value="Cupin"/>
    <property type="match status" value="1"/>
</dbReference>
<dbReference type="GO" id="GO:0005634">
    <property type="term" value="C:nucleus"/>
    <property type="evidence" value="ECO:0007669"/>
    <property type="project" value="TreeGrafter"/>
</dbReference>
<dbReference type="GO" id="GO:0010468">
    <property type="term" value="P:regulation of gene expression"/>
    <property type="evidence" value="ECO:0007669"/>
    <property type="project" value="TreeGrafter"/>
</dbReference>
<dbReference type="SMART" id="SM00558">
    <property type="entry name" value="JmjC"/>
    <property type="match status" value="1"/>
</dbReference>
<dbReference type="Pfam" id="PF02373">
    <property type="entry name" value="JmjC"/>
    <property type="match status" value="1"/>
</dbReference>
<evidence type="ECO:0000313" key="2">
    <source>
        <dbReference type="EMBL" id="CAE0606235.1"/>
    </source>
</evidence>
<name>A0A7S3XBX5_9CHLO</name>
<dbReference type="GO" id="GO:0032454">
    <property type="term" value="F:histone H3K9 demethylase activity"/>
    <property type="evidence" value="ECO:0007669"/>
    <property type="project" value="TreeGrafter"/>
</dbReference>
<reference evidence="2" key="1">
    <citation type="submission" date="2021-01" db="EMBL/GenBank/DDBJ databases">
        <authorList>
            <person name="Corre E."/>
            <person name="Pelletier E."/>
            <person name="Niang G."/>
            <person name="Scheremetjew M."/>
            <person name="Finn R."/>
            <person name="Kale V."/>
            <person name="Holt S."/>
            <person name="Cochrane G."/>
            <person name="Meng A."/>
            <person name="Brown T."/>
            <person name="Cohen L."/>
        </authorList>
    </citation>
    <scope>NUCLEOTIDE SEQUENCE</scope>
    <source>
        <strain evidence="2">CCMP1897</strain>
    </source>
</reference>
<dbReference type="PANTHER" id="PTHR10694">
    <property type="entry name" value="LYSINE-SPECIFIC DEMETHYLASE"/>
    <property type="match status" value="1"/>
</dbReference>
<feature type="domain" description="JmjC" evidence="1">
    <location>
        <begin position="142"/>
        <end position="306"/>
    </location>
</feature>
<dbReference type="AlphaFoldDB" id="A0A7S3XBX5"/>
<evidence type="ECO:0000259" key="1">
    <source>
        <dbReference type="PROSITE" id="PS51184"/>
    </source>
</evidence>
<protein>
    <recommendedName>
        <fullName evidence="1">JmjC domain-containing protein</fullName>
    </recommendedName>
</protein>
<gene>
    <name evidence="2" type="ORF">PSAL00342_LOCUS51</name>
</gene>
<organism evidence="2">
    <name type="scientific">Picocystis salinarum</name>
    <dbReference type="NCBI Taxonomy" id="88271"/>
    <lineage>
        <taxon>Eukaryota</taxon>
        <taxon>Viridiplantae</taxon>
        <taxon>Chlorophyta</taxon>
        <taxon>Picocystophyceae</taxon>
        <taxon>Picocystales</taxon>
        <taxon>Picocystaceae</taxon>
        <taxon>Picocystis</taxon>
    </lineage>
</organism>
<proteinExistence type="predicted"/>
<dbReference type="EMBL" id="HBIS01000072">
    <property type="protein sequence ID" value="CAE0606235.1"/>
    <property type="molecule type" value="Transcribed_RNA"/>
</dbReference>
<sequence length="529" mass="59487">MVSRVELTEEVEGKSVVEVVEQMRGTNPRMGAVHVVEHEPTNTRSLLGVDSIDVGGEIYLQPPAPFEKKRGRSESRKWFQGTCESCVGRDDLKRTRKHHLAKANANPTHESSAESLEEIWKESVVEFGCYEIVQIGTLFREEEKPSEWEFRNLAERAPTSLPPELPGITTPKLQRTVSTSRGGWKTNDADLCTIHFLHHQSQPRMWFLVHESQGDKLVYLARTLFPALCNECPHFLQHGETYISPSVLKEAGIDVELLVQSADEFVIIAPGTHYAYFDFGPTLCETMSIPLQAWKPSPESPAFCRCGHHPMWEKGYRGFSNLFNASPRTPSSISHWSRSSFSLKDSSIPMKGLVPTAPRPLLEVEEQEKESPVKKKQKARSRIQQHNDVCEILAIPLEEDSTSGVDMPDVATYQRGLGKRGAKIGDFAAVVGKDPQSGASYFYIGQILKLSGKDMVTLVWFRKGSDGLFRKENREKWEEHQQSLIPTTLAWVSRKKNCKGGTGGHRLVSPTAKQLLGAKFLRRQPRDTL</sequence>
<accession>A0A7S3XBX5</accession>
<dbReference type="GO" id="GO:0051864">
    <property type="term" value="F:histone H3K36 demethylase activity"/>
    <property type="evidence" value="ECO:0007669"/>
    <property type="project" value="TreeGrafter"/>
</dbReference>
<dbReference type="GO" id="GO:0000785">
    <property type="term" value="C:chromatin"/>
    <property type="evidence" value="ECO:0007669"/>
    <property type="project" value="TreeGrafter"/>
</dbReference>